<evidence type="ECO:0000313" key="1">
    <source>
        <dbReference type="EMBL" id="PHM22671.1"/>
    </source>
</evidence>
<evidence type="ECO:0000313" key="4">
    <source>
        <dbReference type="Proteomes" id="UP000283568"/>
    </source>
</evidence>
<reference evidence="2 4" key="2">
    <citation type="submission" date="2018-09" db="EMBL/GenBank/DDBJ databases">
        <title>Genomic Encyclopedia of Archaeal and Bacterial Type Strains, Phase II (KMG-II): from individual species to whole genera.</title>
        <authorList>
            <person name="Goeker M."/>
        </authorList>
    </citation>
    <scope>NUCLEOTIDE SEQUENCE [LARGE SCALE GENOMIC DNA]</scope>
    <source>
        <strain evidence="2 4">DSM 16337</strain>
    </source>
</reference>
<dbReference type="AlphaFoldDB" id="A0A2D0ILS9"/>
<protein>
    <submittedName>
        <fullName evidence="1">Serine protease</fullName>
    </submittedName>
</protein>
<sequence length="278" mass="30758">MIPVNSTEKSLVNIIKDNSRSVENKRKLINGIAYPNQNINYAAGKPCAECPPPQARPEFVKNLVSSLEKKYTVTIYAAHPGTPLNKNDGTPHFDKGKRVTSAAGHMWYEISDGKVNDAYGFAPIKSGITGPGVVTKKDTIHYENPRFSRTIEITEDHYNKLSKYGELAKDKENPDFDLNYNGAWNSCIDFTWKALGSAGLKPKATWNDLSEINAMSKATGTFEGDMKVDNNIPHIKSIPAPFPNSELNKEHYNARPKKTITQKILTKSDNKDTGTGVA</sequence>
<dbReference type="Proteomes" id="UP000283568">
    <property type="component" value="Unassembled WGS sequence"/>
</dbReference>
<dbReference type="OrthoDB" id="1676884at2"/>
<keyword evidence="1" id="KW-0378">Hydrolase</keyword>
<reference evidence="1 3" key="1">
    <citation type="journal article" date="2017" name="Nat. Microbiol.">
        <title>Natural product diversity associated with the nematode symbionts Photorhabdus and Xenorhabdus.</title>
        <authorList>
            <person name="Tobias N.J."/>
            <person name="Wolff H."/>
            <person name="Djahanschiri B."/>
            <person name="Grundmann F."/>
            <person name="Kronenwerth M."/>
            <person name="Shi Y.M."/>
            <person name="Simonyi S."/>
            <person name="Grun P."/>
            <person name="Shapiro-Ilan D."/>
            <person name="Pidot S.J."/>
            <person name="Stinear T.P."/>
            <person name="Ebersberger I."/>
            <person name="Bode H.B."/>
        </authorList>
    </citation>
    <scope>NUCLEOTIDE SEQUENCE [LARGE SCALE GENOMIC DNA]</scope>
    <source>
        <strain evidence="1 3">DSM 16337</strain>
    </source>
</reference>
<keyword evidence="4" id="KW-1185">Reference proteome</keyword>
<keyword evidence="1" id="KW-0645">Protease</keyword>
<evidence type="ECO:0000313" key="3">
    <source>
        <dbReference type="Proteomes" id="UP000225605"/>
    </source>
</evidence>
<dbReference type="EMBL" id="NIBT01000022">
    <property type="protein sequence ID" value="PHM22671.1"/>
    <property type="molecule type" value="Genomic_DNA"/>
</dbReference>
<dbReference type="GO" id="GO:0006508">
    <property type="term" value="P:proteolysis"/>
    <property type="evidence" value="ECO:0007669"/>
    <property type="project" value="UniProtKB-KW"/>
</dbReference>
<comment type="caution">
    <text evidence="1">The sequence shown here is derived from an EMBL/GenBank/DDBJ whole genome shotgun (WGS) entry which is preliminary data.</text>
</comment>
<gene>
    <name evidence="2" type="ORF">BDE27_1715</name>
    <name evidence="1" type="ORF">Xehl_03434</name>
</gene>
<evidence type="ECO:0000313" key="2">
    <source>
        <dbReference type="EMBL" id="RKE91480.1"/>
    </source>
</evidence>
<name>A0A2D0ILS9_9GAMM</name>
<dbReference type="RefSeq" id="WP_099133545.1">
    <property type="nucleotide sequence ID" value="NZ_CAWNOJ010000034.1"/>
</dbReference>
<dbReference type="Proteomes" id="UP000225605">
    <property type="component" value="Unassembled WGS sequence"/>
</dbReference>
<dbReference type="GO" id="GO:0008233">
    <property type="term" value="F:peptidase activity"/>
    <property type="evidence" value="ECO:0007669"/>
    <property type="project" value="UniProtKB-KW"/>
</dbReference>
<dbReference type="EMBL" id="RAQI01000002">
    <property type="protein sequence ID" value="RKE91480.1"/>
    <property type="molecule type" value="Genomic_DNA"/>
</dbReference>
<accession>A0A2D0ILS9</accession>
<organism evidence="1 3">
    <name type="scientific">Xenorhabdus ehlersii</name>
    <dbReference type="NCBI Taxonomy" id="290111"/>
    <lineage>
        <taxon>Bacteria</taxon>
        <taxon>Pseudomonadati</taxon>
        <taxon>Pseudomonadota</taxon>
        <taxon>Gammaproteobacteria</taxon>
        <taxon>Enterobacterales</taxon>
        <taxon>Morganellaceae</taxon>
        <taxon>Xenorhabdus</taxon>
    </lineage>
</organism>
<proteinExistence type="predicted"/>